<keyword evidence="2" id="KW-0539">Nucleus</keyword>
<dbReference type="EMBL" id="CACTIH010004235">
    <property type="protein sequence ID" value="CAA2990270.1"/>
    <property type="molecule type" value="Genomic_DNA"/>
</dbReference>
<dbReference type="GO" id="GO:0003727">
    <property type="term" value="F:single-stranded RNA binding"/>
    <property type="evidence" value="ECO:0007669"/>
    <property type="project" value="TreeGrafter"/>
</dbReference>
<protein>
    <submittedName>
        <fullName evidence="4">RRP6-like 2</fullName>
    </submittedName>
</protein>
<dbReference type="InterPro" id="IPR044876">
    <property type="entry name" value="HRDC_dom_sf"/>
</dbReference>
<proteinExistence type="predicted"/>
<dbReference type="GO" id="GO:0071039">
    <property type="term" value="P:nuclear polyadenylation-dependent CUT catabolic process"/>
    <property type="evidence" value="ECO:0007669"/>
    <property type="project" value="TreeGrafter"/>
</dbReference>
<evidence type="ECO:0000256" key="2">
    <source>
        <dbReference type="ARBA" id="ARBA00023242"/>
    </source>
</evidence>
<reference evidence="4 5" key="1">
    <citation type="submission" date="2019-12" db="EMBL/GenBank/DDBJ databases">
        <authorList>
            <person name="Alioto T."/>
            <person name="Alioto T."/>
            <person name="Gomez Garrido J."/>
        </authorList>
    </citation>
    <scope>NUCLEOTIDE SEQUENCE [LARGE SCALE GENOMIC DNA]</scope>
</reference>
<dbReference type="PANTHER" id="PTHR12124">
    <property type="entry name" value="POLYMYOSITIS/SCLERODERMA AUTOANTIGEN-RELATED"/>
    <property type="match status" value="1"/>
</dbReference>
<dbReference type="PANTHER" id="PTHR12124:SF47">
    <property type="entry name" value="EXOSOME COMPONENT 10"/>
    <property type="match status" value="1"/>
</dbReference>
<feature type="domain" description="HRDC" evidence="3">
    <location>
        <begin position="63"/>
        <end position="97"/>
    </location>
</feature>
<dbReference type="OrthoDB" id="2250022at2759"/>
<comment type="subcellular location">
    <subcellularLocation>
        <location evidence="1">Nucleus</location>
    </subcellularLocation>
</comment>
<dbReference type="Pfam" id="PF00570">
    <property type="entry name" value="HRDC"/>
    <property type="match status" value="1"/>
</dbReference>
<dbReference type="Proteomes" id="UP000594638">
    <property type="component" value="Unassembled WGS sequence"/>
</dbReference>
<evidence type="ECO:0000313" key="4">
    <source>
        <dbReference type="EMBL" id="CAA2990270.1"/>
    </source>
</evidence>
<evidence type="ECO:0000256" key="1">
    <source>
        <dbReference type="ARBA" id="ARBA00004123"/>
    </source>
</evidence>
<dbReference type="InterPro" id="IPR010997">
    <property type="entry name" value="HRDC-like_sf"/>
</dbReference>
<keyword evidence="5" id="KW-1185">Reference proteome</keyword>
<evidence type="ECO:0000259" key="3">
    <source>
        <dbReference type="Pfam" id="PF00570"/>
    </source>
</evidence>
<dbReference type="GO" id="GO:0000176">
    <property type="term" value="C:nuclear exosome (RNase complex)"/>
    <property type="evidence" value="ECO:0007669"/>
    <property type="project" value="TreeGrafter"/>
</dbReference>
<dbReference type="GO" id="GO:0071051">
    <property type="term" value="P:poly(A)-dependent snoRNA 3'-end processing"/>
    <property type="evidence" value="ECO:0007669"/>
    <property type="project" value="TreeGrafter"/>
</dbReference>
<dbReference type="GO" id="GO:0071040">
    <property type="term" value="P:nuclear polyadenylation-dependent antisense transcript catabolic process"/>
    <property type="evidence" value="ECO:0007669"/>
    <property type="project" value="TreeGrafter"/>
</dbReference>
<dbReference type="GO" id="GO:0071037">
    <property type="term" value="P:nuclear polyadenylation-dependent snRNA catabolic process"/>
    <property type="evidence" value="ECO:0007669"/>
    <property type="project" value="TreeGrafter"/>
</dbReference>
<name>A0A8S0SFN1_OLEEU</name>
<dbReference type="InterPro" id="IPR045092">
    <property type="entry name" value="Rrp6-like"/>
</dbReference>
<dbReference type="InterPro" id="IPR002121">
    <property type="entry name" value="HRDC_dom"/>
</dbReference>
<dbReference type="Gramene" id="OE9A043676T1">
    <property type="protein sequence ID" value="OE9A043676C1"/>
    <property type="gene ID" value="OE9A043676"/>
</dbReference>
<dbReference type="GO" id="GO:0071035">
    <property type="term" value="P:nuclear polyadenylation-dependent rRNA catabolic process"/>
    <property type="evidence" value="ECO:0007669"/>
    <property type="project" value="TreeGrafter"/>
</dbReference>
<gene>
    <name evidence="4" type="ORF">OLEA9_A043676</name>
</gene>
<dbReference type="SUPFAM" id="SSF47819">
    <property type="entry name" value="HRDC-like"/>
    <property type="match status" value="1"/>
</dbReference>
<dbReference type="GO" id="GO:0071044">
    <property type="term" value="P:histone mRNA catabolic process"/>
    <property type="evidence" value="ECO:0007669"/>
    <property type="project" value="TreeGrafter"/>
</dbReference>
<organism evidence="4 5">
    <name type="scientific">Olea europaea subsp. europaea</name>
    <dbReference type="NCBI Taxonomy" id="158383"/>
    <lineage>
        <taxon>Eukaryota</taxon>
        <taxon>Viridiplantae</taxon>
        <taxon>Streptophyta</taxon>
        <taxon>Embryophyta</taxon>
        <taxon>Tracheophyta</taxon>
        <taxon>Spermatophyta</taxon>
        <taxon>Magnoliopsida</taxon>
        <taxon>eudicotyledons</taxon>
        <taxon>Gunneridae</taxon>
        <taxon>Pentapetalae</taxon>
        <taxon>asterids</taxon>
        <taxon>lamiids</taxon>
        <taxon>Lamiales</taxon>
        <taxon>Oleaceae</taxon>
        <taxon>Oleeae</taxon>
        <taxon>Olea</taxon>
    </lineage>
</organism>
<evidence type="ECO:0000313" key="5">
    <source>
        <dbReference type="Proteomes" id="UP000594638"/>
    </source>
</evidence>
<comment type="caution">
    <text evidence="4">The sequence shown here is derived from an EMBL/GenBank/DDBJ whole genome shotgun (WGS) entry which is preliminary data.</text>
</comment>
<sequence length="202" mass="22564">MWFLLQVYKCSYDICMRLYEKELLTDSSYLYIKRLDVFISATSLSSSLKLSCMLQGASLNAQQLAVVSGLCEWRDVVARAEDESAGYVLPNRTLIEIDASHCNQIASVVVRNLGSVVSIIRHSIQNAHAFEEAAKYLQERRLETAIEKNTLVIEESEVLPQAPEIISTREEVENINDTLPNDSSISKNALASMECKDGAPMI</sequence>
<accession>A0A8S0SFN1</accession>
<dbReference type="GO" id="GO:0000467">
    <property type="term" value="P:exonucleolytic trimming to generate mature 3'-end of 5.8S rRNA from tricistronic rRNA transcript (SSU-rRNA, 5.8S rRNA, LSU-rRNA)"/>
    <property type="evidence" value="ECO:0007669"/>
    <property type="project" value="InterPro"/>
</dbReference>
<dbReference type="GO" id="GO:0071036">
    <property type="term" value="P:nuclear polyadenylation-dependent snoRNA catabolic process"/>
    <property type="evidence" value="ECO:0007669"/>
    <property type="project" value="TreeGrafter"/>
</dbReference>
<dbReference type="GO" id="GO:0000166">
    <property type="term" value="F:nucleotide binding"/>
    <property type="evidence" value="ECO:0007669"/>
    <property type="project" value="InterPro"/>
</dbReference>
<dbReference type="GO" id="GO:0000175">
    <property type="term" value="F:3'-5'-RNA exonuclease activity"/>
    <property type="evidence" value="ECO:0007669"/>
    <property type="project" value="InterPro"/>
</dbReference>
<dbReference type="AlphaFoldDB" id="A0A8S0SFN1"/>
<dbReference type="GO" id="GO:0005730">
    <property type="term" value="C:nucleolus"/>
    <property type="evidence" value="ECO:0007669"/>
    <property type="project" value="TreeGrafter"/>
</dbReference>
<dbReference type="GO" id="GO:0071038">
    <property type="term" value="P:TRAMP-dependent tRNA surveillance pathway"/>
    <property type="evidence" value="ECO:0007669"/>
    <property type="project" value="TreeGrafter"/>
</dbReference>
<dbReference type="Gene3D" id="1.10.150.80">
    <property type="entry name" value="HRDC domain"/>
    <property type="match status" value="1"/>
</dbReference>